<comment type="caution">
    <text evidence="2">The sequence shown here is derived from an EMBL/GenBank/DDBJ whole genome shotgun (WGS) entry which is preliminary data.</text>
</comment>
<sequence>MKRRIHVVRMKYFQHQLRSTSASSDSEVLAALPGQGVFTPPAAEPHSLWPIFAIPPPTLDASRLVTLWNCDDWSRFTFPAPPPDAVTAAASLAENDSATAGLDVTPGSSTASAPFRTTEPAARTWATPGDELRRRHPQKA</sequence>
<proteinExistence type="predicted"/>
<dbReference type="EMBL" id="BJWK01000007">
    <property type="protein sequence ID" value="GEM09184.1"/>
    <property type="molecule type" value="Genomic_DNA"/>
</dbReference>
<dbReference type="OrthoDB" id="10353255at2759"/>
<accession>A0A511KIC4</accession>
<organism evidence="2 3">
    <name type="scientific">Rhodotorula toruloides</name>
    <name type="common">Yeast</name>
    <name type="synonym">Rhodosporidium toruloides</name>
    <dbReference type="NCBI Taxonomy" id="5286"/>
    <lineage>
        <taxon>Eukaryota</taxon>
        <taxon>Fungi</taxon>
        <taxon>Dikarya</taxon>
        <taxon>Basidiomycota</taxon>
        <taxon>Pucciniomycotina</taxon>
        <taxon>Microbotryomycetes</taxon>
        <taxon>Sporidiobolales</taxon>
        <taxon>Sporidiobolaceae</taxon>
        <taxon>Rhodotorula</taxon>
    </lineage>
</organism>
<gene>
    <name evidence="2" type="ORF">Rt10032_c07g3201</name>
</gene>
<name>A0A511KIC4_RHOTO</name>
<reference evidence="2 3" key="1">
    <citation type="submission" date="2019-07" db="EMBL/GenBank/DDBJ databases">
        <title>Rhodotorula toruloides NBRC10032 genome sequencing.</title>
        <authorList>
            <person name="Shida Y."/>
            <person name="Takaku H."/>
            <person name="Ogasawara W."/>
            <person name="Mori K."/>
        </authorList>
    </citation>
    <scope>NUCLEOTIDE SEQUENCE [LARGE SCALE GENOMIC DNA]</scope>
    <source>
        <strain evidence="2 3">NBRC10032</strain>
    </source>
</reference>
<dbReference type="Proteomes" id="UP000321518">
    <property type="component" value="Unassembled WGS sequence"/>
</dbReference>
<evidence type="ECO:0000256" key="1">
    <source>
        <dbReference type="SAM" id="MobiDB-lite"/>
    </source>
</evidence>
<dbReference type="AlphaFoldDB" id="A0A511KIC4"/>
<evidence type="ECO:0000313" key="2">
    <source>
        <dbReference type="EMBL" id="GEM09184.1"/>
    </source>
</evidence>
<evidence type="ECO:0000313" key="3">
    <source>
        <dbReference type="Proteomes" id="UP000321518"/>
    </source>
</evidence>
<protein>
    <submittedName>
        <fullName evidence="2">Proteophosphoglycan ppg4</fullName>
    </submittedName>
</protein>
<feature type="region of interest" description="Disordered" evidence="1">
    <location>
        <begin position="99"/>
        <end position="140"/>
    </location>
</feature>